<evidence type="ECO:0000313" key="3">
    <source>
        <dbReference type="EMBL" id="QEW38560.1"/>
    </source>
</evidence>
<accession>A0A5P3AZ87</accession>
<sequence length="153" mass="17551">MDWGTVFELLQQWLAPTGCIAMAIGWWRDRRLVKVRAVKENEGTYKQLYDDLSETTLHLSDQIRKVNEKIIVLEQALRKCYQCKYADRCPAVVWMRSKQGEPNSRPLGLSSEERNRGNNLRQGPDDSDEPGTETRAPPDDRRPSGRYGRDGAA</sequence>
<gene>
    <name evidence="3" type="ORF">VIC01_04204</name>
</gene>
<dbReference type="Proteomes" id="UP000326091">
    <property type="component" value="Chromosome"/>
</dbReference>
<dbReference type="EMBL" id="CP043529">
    <property type="protein sequence ID" value="QEW38560.1"/>
    <property type="molecule type" value="Genomic_DNA"/>
</dbReference>
<evidence type="ECO:0000313" key="4">
    <source>
        <dbReference type="Proteomes" id="UP000326091"/>
    </source>
</evidence>
<evidence type="ECO:0000256" key="1">
    <source>
        <dbReference type="SAM" id="MobiDB-lite"/>
    </source>
</evidence>
<proteinExistence type="predicted"/>
<reference evidence="3 4" key="1">
    <citation type="submission" date="2019-09" db="EMBL/GenBank/DDBJ databases">
        <title>Commensal-derived Metabolites Govern Vibrio cholerae Pathogenesis in Host.</title>
        <authorList>
            <person name="Yoon S.S."/>
            <person name="Yoon M.Y."/>
        </authorList>
    </citation>
    <scope>NUCLEOTIDE SEQUENCE [LARGE SCALE GENOMIC DNA]</scope>
    <source>
        <strain evidence="3 4">VIC01</strain>
    </source>
</reference>
<feature type="region of interest" description="Disordered" evidence="1">
    <location>
        <begin position="96"/>
        <end position="153"/>
    </location>
</feature>
<feature type="transmembrane region" description="Helical" evidence="2">
    <location>
        <begin position="6"/>
        <end position="27"/>
    </location>
</feature>
<name>A0A5P3AZ87_PHOVU</name>
<feature type="compositionally biased region" description="Basic and acidic residues" evidence="1">
    <location>
        <begin position="136"/>
        <end position="153"/>
    </location>
</feature>
<evidence type="ECO:0000256" key="2">
    <source>
        <dbReference type="SAM" id="Phobius"/>
    </source>
</evidence>
<keyword evidence="2" id="KW-1133">Transmembrane helix</keyword>
<dbReference type="AlphaFoldDB" id="A0A5P3AZ87"/>
<keyword evidence="2" id="KW-0472">Membrane</keyword>
<keyword evidence="2" id="KW-0812">Transmembrane</keyword>
<protein>
    <submittedName>
        <fullName evidence="3">Uncharacterized protein</fullName>
    </submittedName>
</protein>
<organism evidence="3 4">
    <name type="scientific">Phocaeicola vulgatus</name>
    <name type="common">Bacteroides vulgatus</name>
    <dbReference type="NCBI Taxonomy" id="821"/>
    <lineage>
        <taxon>Bacteria</taxon>
        <taxon>Pseudomonadati</taxon>
        <taxon>Bacteroidota</taxon>
        <taxon>Bacteroidia</taxon>
        <taxon>Bacteroidales</taxon>
        <taxon>Bacteroidaceae</taxon>
        <taxon>Phocaeicola</taxon>
    </lineage>
</organism>